<dbReference type="EMBL" id="MLFT02000001">
    <property type="protein sequence ID" value="PHT60509.1"/>
    <property type="molecule type" value="Genomic_DNA"/>
</dbReference>
<dbReference type="OrthoDB" id="10639391at2759"/>
<dbReference type="Proteomes" id="UP000224567">
    <property type="component" value="Unassembled WGS sequence"/>
</dbReference>
<evidence type="ECO:0000313" key="2">
    <source>
        <dbReference type="EMBL" id="PHT60509.1"/>
    </source>
</evidence>
<dbReference type="AlphaFoldDB" id="A0A2G2XST4"/>
<feature type="region of interest" description="Disordered" evidence="1">
    <location>
        <begin position="1"/>
        <end position="40"/>
    </location>
</feature>
<name>A0A2G2XST4_CAPBA</name>
<feature type="region of interest" description="Disordered" evidence="1">
    <location>
        <begin position="53"/>
        <end position="145"/>
    </location>
</feature>
<gene>
    <name evidence="2" type="ORF">CQW23_02872</name>
</gene>
<accession>A0A2G2XST4</accession>
<keyword evidence="3" id="KW-1185">Reference proteome</keyword>
<reference evidence="2 3" key="1">
    <citation type="journal article" date="2017" name="Genome Biol.">
        <title>New reference genome sequences of hot pepper reveal the massive evolution of plant disease-resistance genes by retroduplication.</title>
        <authorList>
            <person name="Kim S."/>
            <person name="Park J."/>
            <person name="Yeom S.I."/>
            <person name="Kim Y.M."/>
            <person name="Seo E."/>
            <person name="Kim K.T."/>
            <person name="Kim M.S."/>
            <person name="Lee J.M."/>
            <person name="Cheong K."/>
            <person name="Shin H.S."/>
            <person name="Kim S.B."/>
            <person name="Han K."/>
            <person name="Lee J."/>
            <person name="Park M."/>
            <person name="Lee H.A."/>
            <person name="Lee H.Y."/>
            <person name="Lee Y."/>
            <person name="Oh S."/>
            <person name="Lee J.H."/>
            <person name="Choi E."/>
            <person name="Choi E."/>
            <person name="Lee S.E."/>
            <person name="Jeon J."/>
            <person name="Kim H."/>
            <person name="Choi G."/>
            <person name="Song H."/>
            <person name="Lee J."/>
            <person name="Lee S.C."/>
            <person name="Kwon J.K."/>
            <person name="Lee H.Y."/>
            <person name="Koo N."/>
            <person name="Hong Y."/>
            <person name="Kim R.W."/>
            <person name="Kang W.H."/>
            <person name="Huh J.H."/>
            <person name="Kang B.C."/>
            <person name="Yang T.J."/>
            <person name="Lee Y.H."/>
            <person name="Bennetzen J.L."/>
            <person name="Choi D."/>
        </authorList>
    </citation>
    <scope>NUCLEOTIDE SEQUENCE [LARGE SCALE GENOMIC DNA]</scope>
    <source>
        <strain evidence="3">cv. PBC81</strain>
    </source>
</reference>
<protein>
    <submittedName>
        <fullName evidence="2">Uncharacterized protein</fullName>
    </submittedName>
</protein>
<evidence type="ECO:0000256" key="1">
    <source>
        <dbReference type="SAM" id="MobiDB-lite"/>
    </source>
</evidence>
<organism evidence="2 3">
    <name type="scientific">Capsicum baccatum</name>
    <name type="common">Peruvian pepper</name>
    <dbReference type="NCBI Taxonomy" id="33114"/>
    <lineage>
        <taxon>Eukaryota</taxon>
        <taxon>Viridiplantae</taxon>
        <taxon>Streptophyta</taxon>
        <taxon>Embryophyta</taxon>
        <taxon>Tracheophyta</taxon>
        <taxon>Spermatophyta</taxon>
        <taxon>Magnoliopsida</taxon>
        <taxon>eudicotyledons</taxon>
        <taxon>Gunneridae</taxon>
        <taxon>Pentapetalae</taxon>
        <taxon>asterids</taxon>
        <taxon>lamiids</taxon>
        <taxon>Solanales</taxon>
        <taxon>Solanaceae</taxon>
        <taxon>Solanoideae</taxon>
        <taxon>Capsiceae</taxon>
        <taxon>Capsicum</taxon>
    </lineage>
</organism>
<evidence type="ECO:0000313" key="3">
    <source>
        <dbReference type="Proteomes" id="UP000224567"/>
    </source>
</evidence>
<proteinExistence type="predicted"/>
<reference evidence="3" key="2">
    <citation type="journal article" date="2017" name="J. Anim. Genet.">
        <title>Multiple reference genome sequences of hot pepper reveal the massive evolution of plant disease resistance genes by retroduplication.</title>
        <authorList>
            <person name="Kim S."/>
            <person name="Park J."/>
            <person name="Yeom S.-I."/>
            <person name="Kim Y.-M."/>
            <person name="Seo E."/>
            <person name="Kim K.-T."/>
            <person name="Kim M.-S."/>
            <person name="Lee J.M."/>
            <person name="Cheong K."/>
            <person name="Shin H.-S."/>
            <person name="Kim S.-B."/>
            <person name="Han K."/>
            <person name="Lee J."/>
            <person name="Park M."/>
            <person name="Lee H.-A."/>
            <person name="Lee H.-Y."/>
            <person name="Lee Y."/>
            <person name="Oh S."/>
            <person name="Lee J.H."/>
            <person name="Choi E."/>
            <person name="Choi E."/>
            <person name="Lee S.E."/>
            <person name="Jeon J."/>
            <person name="Kim H."/>
            <person name="Choi G."/>
            <person name="Song H."/>
            <person name="Lee J."/>
            <person name="Lee S.-C."/>
            <person name="Kwon J.-K."/>
            <person name="Lee H.-Y."/>
            <person name="Koo N."/>
            <person name="Hong Y."/>
            <person name="Kim R.W."/>
            <person name="Kang W.-H."/>
            <person name="Huh J.H."/>
            <person name="Kang B.-C."/>
            <person name="Yang T.-J."/>
            <person name="Lee Y.-H."/>
            <person name="Bennetzen J.L."/>
            <person name="Choi D."/>
        </authorList>
    </citation>
    <scope>NUCLEOTIDE SEQUENCE [LARGE SCALE GENOMIC DNA]</scope>
    <source>
        <strain evidence="3">cv. PBC81</strain>
    </source>
</reference>
<feature type="compositionally biased region" description="Basic and acidic residues" evidence="1">
    <location>
        <begin position="1"/>
        <end position="11"/>
    </location>
</feature>
<sequence>MDHPNGAEDKSNSGQDSNWVQKPDPKSDPEQTESINESGKLEKLRELVRWSEELVEESPAPMRSMPSDERGLNPYIAYSPAPENNSSSFNMKGGRDADPGAEAQPRNARPSADCSSTVLHLEQGQGSDPYGVSRSAGPTDNSPLASHCLFLSAKPLPTHPNSIQSVLNLR</sequence>
<comment type="caution">
    <text evidence="2">The sequence shown here is derived from an EMBL/GenBank/DDBJ whole genome shotgun (WGS) entry which is preliminary data.</text>
</comment>